<feature type="transmembrane region" description="Helical" evidence="1">
    <location>
        <begin position="20"/>
        <end position="41"/>
    </location>
</feature>
<feature type="transmembrane region" description="Helical" evidence="1">
    <location>
        <begin position="167"/>
        <end position="186"/>
    </location>
</feature>
<name>A0AAJ1PSD4_9MOLU</name>
<dbReference type="Proteomes" id="UP001224428">
    <property type="component" value="Unassembled WGS sequence"/>
</dbReference>
<keyword evidence="1" id="KW-0812">Transmembrane</keyword>
<accession>A0AAJ1PSD4</accession>
<proteinExistence type="predicted"/>
<feature type="transmembrane region" description="Helical" evidence="1">
    <location>
        <begin position="130"/>
        <end position="155"/>
    </location>
</feature>
<dbReference type="EMBL" id="JASDDP010000010">
    <property type="protein sequence ID" value="MDJ1645671.1"/>
    <property type="molecule type" value="Genomic_DNA"/>
</dbReference>
<dbReference type="RefSeq" id="WP_283827176.1">
    <property type="nucleotide sequence ID" value="NZ_JASDDP010000010.1"/>
</dbReference>
<gene>
    <name evidence="2" type="ORF">QLQ80_01010</name>
</gene>
<feature type="transmembrane region" description="Helical" evidence="1">
    <location>
        <begin position="47"/>
        <end position="67"/>
    </location>
</feature>
<keyword evidence="3" id="KW-1185">Reference proteome</keyword>
<evidence type="ECO:0000313" key="2">
    <source>
        <dbReference type="EMBL" id="MDJ1645671.1"/>
    </source>
</evidence>
<dbReference type="AlphaFoldDB" id="A0AAJ1PSD4"/>
<keyword evidence="1" id="KW-1133">Transmembrane helix</keyword>
<comment type="caution">
    <text evidence="2">The sequence shown here is derived from an EMBL/GenBank/DDBJ whole genome shotgun (WGS) entry which is preliminary data.</text>
</comment>
<sequence>MKNFINFLLVKTIKKKSTWIIPLVYFICILAFSLVYKFLFFNQDNQYLSIYLIAFFTILFTMFYSGIKSTNLFVDTDKEGVDILSLSKPISKKTLVMSKNITLLIFSLIWASFILVSNLIMNFILLDISLVGSIFIIVIIAFTVAVFSFMFFGTIVTLISIKVGNKIGLIFPFIVFVPLLIGGVGLQVNSTSSLNNSAYYLNQHYKYNNAGNNLNSQQFFLNDKKDNLFLINNGINNDAFSQKQLEYINELKSSVKYSALGSWIYSWTILPFQFFDFYNFKSDMELNYLKQDSNNLKNYLYYHHNDLITNKYAFKKDARLLALNVEEENEVDGKITTKIVSKYVVPGALKNYSQFKNQINTSIIFARENASNFDISIPEDKYEFLNDKGLVGKLEWNEFFNILNDFKFNVIAKKFYEKLMNKFIQEKLNDPKRYIEASQVIIKAIQEFVQDENSEINTYENIAINTFNKDAIKNNLLDSEIQKTLYKAISLVYYLYFAYNDSEMLKALFKVGLETSNPNALFNFEFDGYKYQIGGYESYIPVDRVIEKENEDGEKVKDVVLRYELKENSKNTLFQEVSKDGIYEIRSDSSVVIKWVFPLIWTIIILLLVFGNSILYIRKEYK</sequence>
<reference evidence="2" key="1">
    <citation type="submission" date="2023-05" db="EMBL/GenBank/DDBJ databases">
        <title>Mycoplasma phocimorsus sp. nov., isolated from Scandinavian patients with seal finger or septic arthritis after contact with seals.</title>
        <authorList>
            <person name="Skafte-Holm A."/>
            <person name="Pedersen T.R."/>
            <person name="Froelund M."/>
            <person name="Stegger M."/>
            <person name="Qvortrup K."/>
            <person name="Michaels D.L."/>
            <person name="Brown D.R."/>
            <person name="Jensen J.S."/>
        </authorList>
    </citation>
    <scope>NUCLEOTIDE SEQUENCE</scope>
    <source>
        <strain evidence="2">M5725</strain>
    </source>
</reference>
<feature type="transmembrane region" description="Helical" evidence="1">
    <location>
        <begin position="595"/>
        <end position="617"/>
    </location>
</feature>
<organism evidence="2 3">
    <name type="scientific">Mycoplasma phocimorsus</name>
    <dbReference type="NCBI Taxonomy" id="3045839"/>
    <lineage>
        <taxon>Bacteria</taxon>
        <taxon>Bacillati</taxon>
        <taxon>Mycoplasmatota</taxon>
        <taxon>Mollicutes</taxon>
        <taxon>Mycoplasmataceae</taxon>
        <taxon>Mycoplasma</taxon>
    </lineage>
</organism>
<evidence type="ECO:0000256" key="1">
    <source>
        <dbReference type="SAM" id="Phobius"/>
    </source>
</evidence>
<evidence type="ECO:0000313" key="3">
    <source>
        <dbReference type="Proteomes" id="UP001224428"/>
    </source>
</evidence>
<protein>
    <submittedName>
        <fullName evidence="2">ABC transporter permease</fullName>
    </submittedName>
</protein>
<feature type="transmembrane region" description="Helical" evidence="1">
    <location>
        <begin position="101"/>
        <end position="124"/>
    </location>
</feature>
<keyword evidence="1" id="KW-0472">Membrane</keyword>